<comment type="caution">
    <text evidence="2">The sequence shown here is derived from an EMBL/GenBank/DDBJ whole genome shotgun (WGS) entry which is preliminary data.</text>
</comment>
<reference evidence="2 3" key="1">
    <citation type="journal article" date="2018" name="Front. Plant Sci.">
        <title>Red Clover (Trifolium pratense) and Zigzag Clover (T. medium) - A Picture of Genomic Similarities and Differences.</title>
        <authorList>
            <person name="Dluhosova J."/>
            <person name="Istvanek J."/>
            <person name="Nedelnik J."/>
            <person name="Repkova J."/>
        </authorList>
    </citation>
    <scope>NUCLEOTIDE SEQUENCE [LARGE SCALE GENOMIC DNA]</scope>
    <source>
        <strain evidence="3">cv. 10/8</strain>
        <tissue evidence="2">Leaf</tissue>
    </source>
</reference>
<feature type="compositionally biased region" description="Basic and acidic residues" evidence="1">
    <location>
        <begin position="38"/>
        <end position="60"/>
    </location>
</feature>
<keyword evidence="3" id="KW-1185">Reference proteome</keyword>
<evidence type="ECO:0000313" key="2">
    <source>
        <dbReference type="EMBL" id="MCI46838.1"/>
    </source>
</evidence>
<dbReference type="EMBL" id="LXQA010363514">
    <property type="protein sequence ID" value="MCI46838.1"/>
    <property type="molecule type" value="Genomic_DNA"/>
</dbReference>
<protein>
    <submittedName>
        <fullName evidence="2">Uncharacterized protein</fullName>
    </submittedName>
</protein>
<dbReference type="Proteomes" id="UP000265520">
    <property type="component" value="Unassembled WGS sequence"/>
</dbReference>
<organism evidence="2 3">
    <name type="scientific">Trifolium medium</name>
    <dbReference type="NCBI Taxonomy" id="97028"/>
    <lineage>
        <taxon>Eukaryota</taxon>
        <taxon>Viridiplantae</taxon>
        <taxon>Streptophyta</taxon>
        <taxon>Embryophyta</taxon>
        <taxon>Tracheophyta</taxon>
        <taxon>Spermatophyta</taxon>
        <taxon>Magnoliopsida</taxon>
        <taxon>eudicotyledons</taxon>
        <taxon>Gunneridae</taxon>
        <taxon>Pentapetalae</taxon>
        <taxon>rosids</taxon>
        <taxon>fabids</taxon>
        <taxon>Fabales</taxon>
        <taxon>Fabaceae</taxon>
        <taxon>Papilionoideae</taxon>
        <taxon>50 kb inversion clade</taxon>
        <taxon>NPAAA clade</taxon>
        <taxon>Hologalegina</taxon>
        <taxon>IRL clade</taxon>
        <taxon>Trifolieae</taxon>
        <taxon>Trifolium</taxon>
    </lineage>
</organism>
<proteinExistence type="predicted"/>
<accession>A0A392SD82</accession>
<feature type="compositionally biased region" description="Polar residues" evidence="1">
    <location>
        <begin position="10"/>
        <end position="20"/>
    </location>
</feature>
<name>A0A392SD82_9FABA</name>
<feature type="region of interest" description="Disordered" evidence="1">
    <location>
        <begin position="1"/>
        <end position="60"/>
    </location>
</feature>
<dbReference type="AlphaFoldDB" id="A0A392SD82"/>
<sequence>MEEKDRKYHSNPSHSKTFGQYSPPIPADMIAQMAAMKLQEEASKEGSRSSNSHREETHET</sequence>
<evidence type="ECO:0000256" key="1">
    <source>
        <dbReference type="SAM" id="MobiDB-lite"/>
    </source>
</evidence>
<evidence type="ECO:0000313" key="3">
    <source>
        <dbReference type="Proteomes" id="UP000265520"/>
    </source>
</evidence>